<feature type="non-terminal residue" evidence="6">
    <location>
        <position position="1"/>
    </location>
</feature>
<accession>A0AAW0W149</accession>
<evidence type="ECO:0000256" key="4">
    <source>
        <dbReference type="PROSITE-ProRule" id="PRU00027"/>
    </source>
</evidence>
<keyword evidence="2 4" id="KW-0863">Zinc-finger</keyword>
<dbReference type="InterPro" id="IPR036236">
    <property type="entry name" value="Znf_C2H2_sf"/>
</dbReference>
<evidence type="ECO:0000313" key="6">
    <source>
        <dbReference type="EMBL" id="KAK8723002.1"/>
    </source>
</evidence>
<dbReference type="GO" id="GO:0003677">
    <property type="term" value="F:DNA binding"/>
    <property type="evidence" value="ECO:0007669"/>
    <property type="project" value="InterPro"/>
</dbReference>
<dbReference type="AlphaFoldDB" id="A0AAW0W149"/>
<comment type="caution">
    <text evidence="6">The sequence shown here is derived from an EMBL/GenBank/DDBJ whole genome shotgun (WGS) entry which is preliminary data.</text>
</comment>
<protein>
    <recommendedName>
        <fullName evidence="5">BED-type domain-containing protein</fullName>
    </recommendedName>
</protein>
<keyword evidence="1" id="KW-0479">Metal-binding</keyword>
<dbReference type="InterPro" id="IPR003656">
    <property type="entry name" value="Znf_BED"/>
</dbReference>
<sequence length="141" mass="15970">KKFGTLTNMPKAKLSKLESGTKTVERAAKKSTQSWKRPRGSVVWLYFQFDSPARRRTVCSLCNHSIGWDPNTNSTSNMLKHMRSKHPEHLETARQQGDITNLVHTYYAMVVVLLYEVDRRTQSGQASLIFPRPGYSASGAL</sequence>
<proteinExistence type="predicted"/>
<evidence type="ECO:0000256" key="2">
    <source>
        <dbReference type="ARBA" id="ARBA00022771"/>
    </source>
</evidence>
<keyword evidence="7" id="KW-1185">Reference proteome</keyword>
<dbReference type="SUPFAM" id="SSF57667">
    <property type="entry name" value="beta-beta-alpha zinc fingers"/>
    <property type="match status" value="1"/>
</dbReference>
<reference evidence="6 7" key="1">
    <citation type="journal article" date="2024" name="BMC Genomics">
        <title>Genome assembly of redclaw crayfish (Cherax quadricarinatus) provides insights into its immune adaptation and hypoxia tolerance.</title>
        <authorList>
            <person name="Liu Z."/>
            <person name="Zheng J."/>
            <person name="Li H."/>
            <person name="Fang K."/>
            <person name="Wang S."/>
            <person name="He J."/>
            <person name="Zhou D."/>
            <person name="Weng S."/>
            <person name="Chi M."/>
            <person name="Gu Z."/>
            <person name="He J."/>
            <person name="Li F."/>
            <person name="Wang M."/>
        </authorList>
    </citation>
    <scope>NUCLEOTIDE SEQUENCE [LARGE SCALE GENOMIC DNA]</scope>
    <source>
        <strain evidence="6">ZL_2023a</strain>
    </source>
</reference>
<dbReference type="PROSITE" id="PS50808">
    <property type="entry name" value="ZF_BED"/>
    <property type="match status" value="1"/>
</dbReference>
<evidence type="ECO:0000256" key="3">
    <source>
        <dbReference type="ARBA" id="ARBA00022833"/>
    </source>
</evidence>
<name>A0AAW0W149_CHEQU</name>
<dbReference type="EMBL" id="JARKIK010000092">
    <property type="protein sequence ID" value="KAK8723002.1"/>
    <property type="molecule type" value="Genomic_DNA"/>
</dbReference>
<organism evidence="6 7">
    <name type="scientific">Cherax quadricarinatus</name>
    <name type="common">Australian red claw crayfish</name>
    <dbReference type="NCBI Taxonomy" id="27406"/>
    <lineage>
        <taxon>Eukaryota</taxon>
        <taxon>Metazoa</taxon>
        <taxon>Ecdysozoa</taxon>
        <taxon>Arthropoda</taxon>
        <taxon>Crustacea</taxon>
        <taxon>Multicrustacea</taxon>
        <taxon>Malacostraca</taxon>
        <taxon>Eumalacostraca</taxon>
        <taxon>Eucarida</taxon>
        <taxon>Decapoda</taxon>
        <taxon>Pleocyemata</taxon>
        <taxon>Astacidea</taxon>
        <taxon>Parastacoidea</taxon>
        <taxon>Parastacidae</taxon>
        <taxon>Cherax</taxon>
    </lineage>
</organism>
<feature type="domain" description="BED-type" evidence="5">
    <location>
        <begin position="38"/>
        <end position="93"/>
    </location>
</feature>
<dbReference type="SMART" id="SM00614">
    <property type="entry name" value="ZnF_BED"/>
    <property type="match status" value="1"/>
</dbReference>
<keyword evidence="3" id="KW-0862">Zinc</keyword>
<evidence type="ECO:0000256" key="1">
    <source>
        <dbReference type="ARBA" id="ARBA00022723"/>
    </source>
</evidence>
<gene>
    <name evidence="6" type="ORF">OTU49_011989</name>
</gene>
<dbReference type="Proteomes" id="UP001445076">
    <property type="component" value="Unassembled WGS sequence"/>
</dbReference>
<evidence type="ECO:0000313" key="7">
    <source>
        <dbReference type="Proteomes" id="UP001445076"/>
    </source>
</evidence>
<dbReference type="Pfam" id="PF02892">
    <property type="entry name" value="zf-BED"/>
    <property type="match status" value="1"/>
</dbReference>
<dbReference type="GO" id="GO:0008270">
    <property type="term" value="F:zinc ion binding"/>
    <property type="evidence" value="ECO:0007669"/>
    <property type="project" value="UniProtKB-KW"/>
</dbReference>
<evidence type="ECO:0000259" key="5">
    <source>
        <dbReference type="PROSITE" id="PS50808"/>
    </source>
</evidence>